<dbReference type="EMBL" id="LRGB01026711">
    <property type="protein sequence ID" value="KZR95929.1"/>
    <property type="molecule type" value="Genomic_DNA"/>
</dbReference>
<dbReference type="Proteomes" id="UP000076858">
    <property type="component" value="Unassembled WGS sequence"/>
</dbReference>
<dbReference type="AlphaFoldDB" id="A0A164DM88"/>
<keyword evidence="2" id="KW-1185">Reference proteome</keyword>
<evidence type="ECO:0000313" key="1">
    <source>
        <dbReference type="EMBL" id="KZR95929.1"/>
    </source>
</evidence>
<gene>
    <name evidence="1" type="ORF">APZ42_010012</name>
</gene>
<sequence length="58" mass="6544">MSWPSSERPMSLCANGSSFSQFGANSTMPLLTKLPEERLGNTWILISLKSWRKKTRGK</sequence>
<accession>A0A164DM88</accession>
<comment type="caution">
    <text evidence="1">The sequence shown here is derived from an EMBL/GenBank/DDBJ whole genome shotgun (WGS) entry which is preliminary data.</text>
</comment>
<reference evidence="1 2" key="1">
    <citation type="submission" date="2016-03" db="EMBL/GenBank/DDBJ databases">
        <title>EvidentialGene: Evidence-directed Construction of Genes on Genomes.</title>
        <authorList>
            <person name="Gilbert D.G."/>
            <person name="Choi J.-H."/>
            <person name="Mockaitis K."/>
            <person name="Colbourne J."/>
            <person name="Pfrender M."/>
        </authorList>
    </citation>
    <scope>NUCLEOTIDE SEQUENCE [LARGE SCALE GENOMIC DNA]</scope>
    <source>
        <strain evidence="1 2">Xinb3</strain>
        <tissue evidence="1">Complete organism</tissue>
    </source>
</reference>
<proteinExistence type="predicted"/>
<organism evidence="1 2">
    <name type="scientific">Daphnia magna</name>
    <dbReference type="NCBI Taxonomy" id="35525"/>
    <lineage>
        <taxon>Eukaryota</taxon>
        <taxon>Metazoa</taxon>
        <taxon>Ecdysozoa</taxon>
        <taxon>Arthropoda</taxon>
        <taxon>Crustacea</taxon>
        <taxon>Branchiopoda</taxon>
        <taxon>Diplostraca</taxon>
        <taxon>Cladocera</taxon>
        <taxon>Anomopoda</taxon>
        <taxon>Daphniidae</taxon>
        <taxon>Daphnia</taxon>
    </lineage>
</organism>
<name>A0A164DM88_9CRUS</name>
<evidence type="ECO:0000313" key="2">
    <source>
        <dbReference type="Proteomes" id="UP000076858"/>
    </source>
</evidence>
<protein>
    <submittedName>
        <fullName evidence="1">Uncharacterized protein</fullName>
    </submittedName>
</protein>